<sequence length="182" mass="21382">MLFRYTLRESAELRLFEEQDAQEMYELLDRNRAHLREWLPFVDNNRTSFDSLTFIKMARRQVSDNQGGQFAILWEGKIAGVVGFHGIDWGNRMTSIGYWLGQEYTGLGLMTLATDALCKLAFEVYNLNRVEIKVATENYKSQAVAERLGFTREGVLRQREWLYDHWVDHIVYSKLASEWKKS</sequence>
<evidence type="ECO:0000313" key="2">
    <source>
        <dbReference type="EMBL" id="MBL0386800.1"/>
    </source>
</evidence>
<dbReference type="EMBL" id="JAEQNB010000002">
    <property type="protein sequence ID" value="MBL0386800.1"/>
    <property type="molecule type" value="Genomic_DNA"/>
</dbReference>
<dbReference type="InterPro" id="IPR016181">
    <property type="entry name" value="Acyl_CoA_acyltransferase"/>
</dbReference>
<organism evidence="2 3">
    <name type="scientific">Tumebacillus amylolyticus</name>
    <dbReference type="NCBI Taxonomy" id="2801339"/>
    <lineage>
        <taxon>Bacteria</taxon>
        <taxon>Bacillati</taxon>
        <taxon>Bacillota</taxon>
        <taxon>Bacilli</taxon>
        <taxon>Bacillales</taxon>
        <taxon>Alicyclobacillaceae</taxon>
        <taxon>Tumebacillus</taxon>
    </lineage>
</organism>
<evidence type="ECO:0000259" key="1">
    <source>
        <dbReference type="PROSITE" id="PS51186"/>
    </source>
</evidence>
<reference evidence="2 3" key="1">
    <citation type="submission" date="2021-01" db="EMBL/GenBank/DDBJ databases">
        <title>Tumebacillus sp. strain ITR2 16S ribosomal RNA gene Genome sequencing and assembly.</title>
        <authorList>
            <person name="Kang M."/>
        </authorList>
    </citation>
    <scope>NUCLEOTIDE SEQUENCE [LARGE SCALE GENOMIC DNA]</scope>
    <source>
        <strain evidence="2 3">ITR2</strain>
    </source>
</reference>
<accession>A0ABS1J954</accession>
<proteinExistence type="predicted"/>
<protein>
    <submittedName>
        <fullName evidence="2">GNAT family N-acetyltransferase</fullName>
    </submittedName>
</protein>
<dbReference type="RefSeq" id="WP_201633903.1">
    <property type="nucleotide sequence ID" value="NZ_JAEQNB010000002.1"/>
</dbReference>
<dbReference type="Gene3D" id="3.40.630.30">
    <property type="match status" value="1"/>
</dbReference>
<dbReference type="Proteomes" id="UP000602284">
    <property type="component" value="Unassembled WGS sequence"/>
</dbReference>
<dbReference type="InterPro" id="IPR000182">
    <property type="entry name" value="GNAT_dom"/>
</dbReference>
<dbReference type="PANTHER" id="PTHR43441">
    <property type="entry name" value="RIBOSOMAL-PROTEIN-SERINE ACETYLTRANSFERASE"/>
    <property type="match status" value="1"/>
</dbReference>
<dbReference type="PANTHER" id="PTHR43441:SF12">
    <property type="entry name" value="RIBOSOMAL N-ACETYLTRANSFERASE YDAF-RELATED"/>
    <property type="match status" value="1"/>
</dbReference>
<dbReference type="Pfam" id="PF13302">
    <property type="entry name" value="Acetyltransf_3"/>
    <property type="match status" value="1"/>
</dbReference>
<evidence type="ECO:0000313" key="3">
    <source>
        <dbReference type="Proteomes" id="UP000602284"/>
    </source>
</evidence>
<feature type="domain" description="N-acetyltransferase" evidence="1">
    <location>
        <begin position="11"/>
        <end position="177"/>
    </location>
</feature>
<dbReference type="SUPFAM" id="SSF55729">
    <property type="entry name" value="Acyl-CoA N-acyltransferases (Nat)"/>
    <property type="match status" value="1"/>
</dbReference>
<dbReference type="InterPro" id="IPR051908">
    <property type="entry name" value="Ribosomal_N-acetyltransferase"/>
</dbReference>
<keyword evidence="3" id="KW-1185">Reference proteome</keyword>
<dbReference type="PROSITE" id="PS51186">
    <property type="entry name" value="GNAT"/>
    <property type="match status" value="1"/>
</dbReference>
<name>A0ABS1J954_9BACL</name>
<comment type="caution">
    <text evidence="2">The sequence shown here is derived from an EMBL/GenBank/DDBJ whole genome shotgun (WGS) entry which is preliminary data.</text>
</comment>
<gene>
    <name evidence="2" type="ORF">JJB07_09055</name>
</gene>